<evidence type="ECO:0000313" key="3">
    <source>
        <dbReference type="EMBL" id="KRY96547.1"/>
    </source>
</evidence>
<dbReference type="AlphaFoldDB" id="A0A0V1GFH6"/>
<dbReference type="Proteomes" id="UP000054632">
    <property type="component" value="Unassembled WGS sequence"/>
</dbReference>
<evidence type="ECO:0000256" key="1">
    <source>
        <dbReference type="SAM" id="SignalP"/>
    </source>
</evidence>
<evidence type="ECO:0000313" key="4">
    <source>
        <dbReference type="Proteomes" id="UP000054632"/>
    </source>
</evidence>
<sequence length="54" mass="6024">MNFFIINFTALTSLVVTDEIAVIVAVVPVIKDVQDREIEAEDVLLNNPSVQHQD</sequence>
<organism evidence="3 5">
    <name type="scientific">Trichinella pseudospiralis</name>
    <name type="common">Parasitic roundworm</name>
    <dbReference type="NCBI Taxonomy" id="6337"/>
    <lineage>
        <taxon>Eukaryota</taxon>
        <taxon>Metazoa</taxon>
        <taxon>Ecdysozoa</taxon>
        <taxon>Nematoda</taxon>
        <taxon>Enoplea</taxon>
        <taxon>Dorylaimia</taxon>
        <taxon>Trichinellida</taxon>
        <taxon>Trichinellidae</taxon>
        <taxon>Trichinella</taxon>
    </lineage>
</organism>
<proteinExistence type="predicted"/>
<comment type="caution">
    <text evidence="3">The sequence shown here is derived from an EMBL/GenBank/DDBJ whole genome shotgun (WGS) entry which is preliminary data.</text>
</comment>
<evidence type="ECO:0000313" key="2">
    <source>
        <dbReference type="EMBL" id="KRY62690.1"/>
    </source>
</evidence>
<dbReference type="EMBL" id="JYDS01003092">
    <property type="protein sequence ID" value="KRY96547.1"/>
    <property type="molecule type" value="Genomic_DNA"/>
</dbReference>
<evidence type="ECO:0000313" key="5">
    <source>
        <dbReference type="Proteomes" id="UP000054805"/>
    </source>
</evidence>
<dbReference type="Proteomes" id="UP000054805">
    <property type="component" value="Unassembled WGS sequence"/>
</dbReference>
<keyword evidence="5" id="KW-1185">Reference proteome</keyword>
<keyword evidence="1" id="KW-0732">Signal</keyword>
<reference evidence="4 5" key="1">
    <citation type="submission" date="2015-01" db="EMBL/GenBank/DDBJ databases">
        <title>Evolution of Trichinella species and genotypes.</title>
        <authorList>
            <person name="Korhonen P.K."/>
            <person name="Edoardo P."/>
            <person name="Giuseppe L.R."/>
            <person name="Gasser R.B."/>
        </authorList>
    </citation>
    <scope>NUCLEOTIDE SEQUENCE [LARGE SCALE GENOMIC DNA]</scope>
    <source>
        <strain evidence="2">ISS13</strain>
        <strain evidence="3">ISS588</strain>
    </source>
</reference>
<feature type="signal peptide" evidence="1">
    <location>
        <begin position="1"/>
        <end position="17"/>
    </location>
</feature>
<accession>A0A0V1GFH6</accession>
<protein>
    <submittedName>
        <fullName evidence="3">Uncharacterized protein</fullName>
    </submittedName>
</protein>
<gene>
    <name evidence="2" type="ORF">T4A_10264</name>
    <name evidence="3" type="ORF">T4B_2015</name>
</gene>
<name>A0A0V1GFH6_TRIPS</name>
<feature type="chain" id="PRO_5010442924" evidence="1">
    <location>
        <begin position="18"/>
        <end position="54"/>
    </location>
</feature>
<dbReference type="EMBL" id="JYDR01001977">
    <property type="protein sequence ID" value="KRY62690.1"/>
    <property type="molecule type" value="Genomic_DNA"/>
</dbReference>